<dbReference type="EMBL" id="KL363187">
    <property type="protein sequence ID" value="KFD57725.1"/>
    <property type="molecule type" value="Genomic_DNA"/>
</dbReference>
<sequence length="121" mass="13697">MNMQTLKTSDVLTRMHSAAFNIKPMEETHNGQSRLYAFFFQSSLATANNGANKNLTCHLHAFTKATELNSRLEFIHLISGFANEQTTLLMKENDSLQIKPPLHVIIDLSALLENKIIMHIE</sequence>
<keyword evidence="2" id="KW-1185">Reference proteome</keyword>
<dbReference type="Proteomes" id="UP000030764">
    <property type="component" value="Unassembled WGS sequence"/>
</dbReference>
<reference evidence="1 2" key="1">
    <citation type="journal article" date="2014" name="Nat. Genet.">
        <title>Genome and transcriptome of the porcine whipworm Trichuris suis.</title>
        <authorList>
            <person name="Jex A.R."/>
            <person name="Nejsum P."/>
            <person name="Schwarz E.M."/>
            <person name="Hu L."/>
            <person name="Young N.D."/>
            <person name="Hall R.S."/>
            <person name="Korhonen P.K."/>
            <person name="Liao S."/>
            <person name="Thamsborg S."/>
            <person name="Xia J."/>
            <person name="Xu P."/>
            <person name="Wang S."/>
            <person name="Scheerlinck J.P."/>
            <person name="Hofmann A."/>
            <person name="Sternberg P.W."/>
            <person name="Wang J."/>
            <person name="Gasser R.B."/>
        </authorList>
    </citation>
    <scope>NUCLEOTIDE SEQUENCE [LARGE SCALE GENOMIC DNA]</scope>
    <source>
        <strain evidence="1">DCEP-RM93M</strain>
    </source>
</reference>
<name>A0A085MKH9_9BILA</name>
<evidence type="ECO:0000313" key="2">
    <source>
        <dbReference type="Proteomes" id="UP000030764"/>
    </source>
</evidence>
<evidence type="ECO:0000313" key="1">
    <source>
        <dbReference type="EMBL" id="KFD57725.1"/>
    </source>
</evidence>
<organism evidence="1 2">
    <name type="scientific">Trichuris suis</name>
    <name type="common">pig whipworm</name>
    <dbReference type="NCBI Taxonomy" id="68888"/>
    <lineage>
        <taxon>Eukaryota</taxon>
        <taxon>Metazoa</taxon>
        <taxon>Ecdysozoa</taxon>
        <taxon>Nematoda</taxon>
        <taxon>Enoplea</taxon>
        <taxon>Dorylaimia</taxon>
        <taxon>Trichinellida</taxon>
        <taxon>Trichuridae</taxon>
        <taxon>Trichuris</taxon>
    </lineage>
</organism>
<gene>
    <name evidence="1" type="ORF">M513_01395</name>
</gene>
<accession>A0A085MKH9</accession>
<protein>
    <submittedName>
        <fullName evidence="1">Uncharacterized protein</fullName>
    </submittedName>
</protein>
<dbReference type="AlphaFoldDB" id="A0A085MKH9"/>
<proteinExistence type="predicted"/>